<dbReference type="NCBIfam" id="TIGR01826">
    <property type="entry name" value="CofD_related"/>
    <property type="match status" value="1"/>
</dbReference>
<evidence type="ECO:0000256" key="1">
    <source>
        <dbReference type="ARBA" id="ARBA00022490"/>
    </source>
</evidence>
<keyword evidence="5" id="KW-1185">Reference proteome</keyword>
<proteinExistence type="inferred from homology"/>
<dbReference type="Pfam" id="PF01933">
    <property type="entry name" value="CofD"/>
    <property type="match status" value="1"/>
</dbReference>
<dbReference type="CDD" id="cd07187">
    <property type="entry name" value="YvcK_like"/>
    <property type="match status" value="1"/>
</dbReference>
<evidence type="ECO:0000313" key="5">
    <source>
        <dbReference type="Proteomes" id="UP000027982"/>
    </source>
</evidence>
<dbReference type="HOGENOM" id="CLU_044041_0_0_0"/>
<accession>A0A068NNN4</accession>
<name>A0A068NNN4_FIMGI</name>
<sequence>MIRRYRLRKLLAPTAGLQKAVGMFALGFFALLLGIGLSFRQILQPLIHSFSVRIHEGMARLVAADQVDTAEWLLGGAFLVMGSYLTYRGVRSAFNHVFDIINPNLPPGKMDVYFRRQQLANGPRIVSMGGGTGLSTLLRGFKHHSSNITAVVTVTDDGGSSGRLIQDKGMIPPGDIRNCLVALSDAEKAMTDLFQHRFRGDSGSLSGHAIGNLLIAALVDQANGDFEKAVQIASDVLAIRGRVLPATLDHVRLRAVLEDGTEVCGETRIVAAGRRIRQLHLDPVGSIAHPSAVDAIKTADIICIGPGSVYTSIIPNLLVPGIAEALRQARVPKIYICNVMTQKGESDDFTASEHVKAIVDNAGPGLFDMVLVNTGIPSESALDKYRASGSHTVEADIDRLRQMGLKVLQGNFMSETDVVRHDPMKVVARVLMLLN</sequence>
<dbReference type="EMBL" id="CP007139">
    <property type="protein sequence ID" value="AIE85012.1"/>
    <property type="molecule type" value="Genomic_DNA"/>
</dbReference>
<protein>
    <recommendedName>
        <fullName evidence="2">Putative gluconeogenesis factor</fullName>
    </recommendedName>
</protein>
<dbReference type="GO" id="GO:0043743">
    <property type="term" value="F:LPPG:FO 2-phospho-L-lactate transferase activity"/>
    <property type="evidence" value="ECO:0007669"/>
    <property type="project" value="InterPro"/>
</dbReference>
<reference evidence="4 5" key="1">
    <citation type="journal article" date="2014" name="PLoS ONE">
        <title>The first complete genome sequence of the class fimbriimonadia in the phylum armatimonadetes.</title>
        <authorList>
            <person name="Hu Z.Y."/>
            <person name="Wang Y.Z."/>
            <person name="Im W.T."/>
            <person name="Wang S.Y."/>
            <person name="Zhao G.P."/>
            <person name="Zheng H.J."/>
            <person name="Quan Z.X."/>
        </authorList>
    </citation>
    <scope>NUCLEOTIDE SEQUENCE [LARGE SCALE GENOMIC DNA]</scope>
    <source>
        <strain evidence="4">Gsoil 348</strain>
    </source>
</reference>
<dbReference type="GO" id="GO:0008360">
    <property type="term" value="P:regulation of cell shape"/>
    <property type="evidence" value="ECO:0007669"/>
    <property type="project" value="UniProtKB-UniRule"/>
</dbReference>
<dbReference type="HAMAP" id="MF_00973">
    <property type="entry name" value="Gluconeogen_factor"/>
    <property type="match status" value="1"/>
</dbReference>
<dbReference type="eggNOG" id="COG0391">
    <property type="taxonomic scope" value="Bacteria"/>
</dbReference>
<evidence type="ECO:0000256" key="3">
    <source>
        <dbReference type="SAM" id="Phobius"/>
    </source>
</evidence>
<dbReference type="PANTHER" id="PTHR30135:SF3">
    <property type="entry name" value="GLUCONEOGENESIS FACTOR-RELATED"/>
    <property type="match status" value="1"/>
</dbReference>
<dbReference type="GO" id="GO:0005737">
    <property type="term" value="C:cytoplasm"/>
    <property type="evidence" value="ECO:0007669"/>
    <property type="project" value="UniProtKB-SubCell"/>
</dbReference>
<dbReference type="InterPro" id="IPR002882">
    <property type="entry name" value="CofD"/>
</dbReference>
<dbReference type="KEGG" id="fgi:OP10G_1644"/>
<keyword evidence="3" id="KW-0472">Membrane</keyword>
<dbReference type="RefSeq" id="WP_025226389.1">
    <property type="nucleotide sequence ID" value="NZ_CP007139.1"/>
</dbReference>
<dbReference type="AlphaFoldDB" id="A0A068NNN4"/>
<keyword evidence="3" id="KW-1133">Transmembrane helix</keyword>
<gene>
    <name evidence="4" type="ORF">OP10G_1644</name>
</gene>
<dbReference type="OrthoDB" id="9783842at2"/>
<comment type="similarity">
    <text evidence="2">Belongs to the gluconeogenesis factor family.</text>
</comment>
<evidence type="ECO:0000256" key="2">
    <source>
        <dbReference type="HAMAP-Rule" id="MF_00973"/>
    </source>
</evidence>
<dbReference type="Proteomes" id="UP000027982">
    <property type="component" value="Chromosome"/>
</dbReference>
<comment type="subcellular location">
    <subcellularLocation>
        <location evidence="2">Cytoplasm</location>
    </subcellularLocation>
</comment>
<organism evidence="4 5">
    <name type="scientific">Fimbriimonas ginsengisoli Gsoil 348</name>
    <dbReference type="NCBI Taxonomy" id="661478"/>
    <lineage>
        <taxon>Bacteria</taxon>
        <taxon>Bacillati</taxon>
        <taxon>Armatimonadota</taxon>
        <taxon>Fimbriimonadia</taxon>
        <taxon>Fimbriimonadales</taxon>
        <taxon>Fimbriimonadaceae</taxon>
        <taxon>Fimbriimonas</taxon>
    </lineage>
</organism>
<dbReference type="STRING" id="661478.OP10G_1644"/>
<evidence type="ECO:0000313" key="4">
    <source>
        <dbReference type="EMBL" id="AIE85012.1"/>
    </source>
</evidence>
<keyword evidence="3" id="KW-0812">Transmembrane</keyword>
<dbReference type="InterPro" id="IPR010119">
    <property type="entry name" value="Gluconeogen_factor"/>
</dbReference>
<keyword evidence="1 2" id="KW-0963">Cytoplasm</keyword>
<dbReference type="Gene3D" id="3.40.50.10680">
    <property type="entry name" value="CofD-like domains"/>
    <property type="match status" value="1"/>
</dbReference>
<dbReference type="SUPFAM" id="SSF142338">
    <property type="entry name" value="CofD-like"/>
    <property type="match status" value="1"/>
</dbReference>
<comment type="function">
    <text evidence="2">Required for morphogenesis under gluconeogenic growth conditions.</text>
</comment>
<dbReference type="InterPro" id="IPR038136">
    <property type="entry name" value="CofD-like_dom_sf"/>
</dbReference>
<feature type="transmembrane region" description="Helical" evidence="3">
    <location>
        <begin position="20"/>
        <end position="39"/>
    </location>
</feature>
<dbReference type="PANTHER" id="PTHR30135">
    <property type="entry name" value="UNCHARACTERIZED PROTEIN YVCK-RELATED"/>
    <property type="match status" value="1"/>
</dbReference>